<keyword evidence="11" id="KW-1185">Reference proteome</keyword>
<evidence type="ECO:0000259" key="9">
    <source>
        <dbReference type="Pfam" id="PF16177"/>
    </source>
</evidence>
<feature type="binding site" evidence="6">
    <location>
        <position position="521"/>
    </location>
    <ligand>
        <name>ATP</name>
        <dbReference type="ChEBI" id="CHEBI:30616"/>
    </ligand>
</feature>
<keyword evidence="3 6" id="KW-0547">Nucleotide-binding</keyword>
<dbReference type="Proteomes" id="UP000627715">
    <property type="component" value="Unassembled WGS sequence"/>
</dbReference>
<dbReference type="CDD" id="cd05966">
    <property type="entry name" value="ACS"/>
    <property type="match status" value="1"/>
</dbReference>
<reference evidence="10" key="2">
    <citation type="submission" date="2020-09" db="EMBL/GenBank/DDBJ databases">
        <authorList>
            <person name="Sun Q."/>
            <person name="Zhou Y."/>
        </authorList>
    </citation>
    <scope>NUCLEOTIDE SEQUENCE</scope>
    <source>
        <strain evidence="10">CGMCC 1.15425</strain>
    </source>
</reference>
<dbReference type="EC" id="6.2.1.1" evidence="6"/>
<feature type="binding site" evidence="6">
    <location>
        <position position="532"/>
    </location>
    <ligand>
        <name>Mg(2+)</name>
        <dbReference type="ChEBI" id="CHEBI:18420"/>
    </ligand>
</feature>
<feature type="domain" description="Acetyl-coenzyme A synthetase N-terminal" evidence="9">
    <location>
        <begin position="22"/>
        <end position="78"/>
    </location>
</feature>
<dbReference type="GO" id="GO:0016208">
    <property type="term" value="F:AMP binding"/>
    <property type="evidence" value="ECO:0007669"/>
    <property type="project" value="InterPro"/>
</dbReference>
<evidence type="ECO:0000259" key="8">
    <source>
        <dbReference type="Pfam" id="PF13193"/>
    </source>
</evidence>
<dbReference type="InterPro" id="IPR032387">
    <property type="entry name" value="ACAS_N"/>
</dbReference>
<comment type="cofactor">
    <cofactor evidence="6">
        <name>Mg(2+)</name>
        <dbReference type="ChEBI" id="CHEBI:18420"/>
    </cofactor>
</comment>
<feature type="binding site" evidence="6">
    <location>
        <position position="534"/>
    </location>
    <ligand>
        <name>Mg(2+)</name>
        <dbReference type="ChEBI" id="CHEBI:18420"/>
    </ligand>
</feature>
<dbReference type="AlphaFoldDB" id="A0A916VJV3"/>
<organism evidence="10 11">
    <name type="scientific">Pseudohongiella nitratireducens</name>
    <dbReference type="NCBI Taxonomy" id="1768907"/>
    <lineage>
        <taxon>Bacteria</taxon>
        <taxon>Pseudomonadati</taxon>
        <taxon>Pseudomonadota</taxon>
        <taxon>Gammaproteobacteria</taxon>
        <taxon>Pseudomonadales</taxon>
        <taxon>Pseudohongiellaceae</taxon>
        <taxon>Pseudohongiella</taxon>
    </lineage>
</organism>
<keyword evidence="6" id="KW-0460">Magnesium</keyword>
<keyword evidence="4 6" id="KW-0067">ATP-binding</keyword>
<feature type="binding site" evidence="6">
    <location>
        <position position="537"/>
    </location>
    <ligand>
        <name>Mg(2+)</name>
        <dbReference type="ChEBI" id="CHEBI:18420"/>
    </ligand>
</feature>
<dbReference type="GO" id="GO:0005524">
    <property type="term" value="F:ATP binding"/>
    <property type="evidence" value="ECO:0007669"/>
    <property type="project" value="UniProtKB-KW"/>
</dbReference>
<evidence type="ECO:0000256" key="1">
    <source>
        <dbReference type="ARBA" id="ARBA00006432"/>
    </source>
</evidence>
<feature type="domain" description="AMP-dependent synthetase/ligase" evidence="7">
    <location>
        <begin position="82"/>
        <end position="463"/>
    </location>
</feature>
<dbReference type="InterPro" id="IPR045851">
    <property type="entry name" value="AMP-bd_C_sf"/>
</dbReference>
<dbReference type="InterPro" id="IPR042099">
    <property type="entry name" value="ANL_N_sf"/>
</dbReference>
<feature type="binding site" evidence="6">
    <location>
        <position position="495"/>
    </location>
    <ligand>
        <name>ATP</name>
        <dbReference type="ChEBI" id="CHEBI:30616"/>
    </ligand>
</feature>
<sequence>MSEKHVYPAEPQSHSLIDKEAYEAMYNASIEAPETFWADQAKAFIDFIEPWDTVVSGDFSKADVKWFAGGKLNVCYNCVDRHLPTRADQVALIWEGDEPDTSDTITYQALHEAVCRFANVLKSRGIKKGDRVCIYMPMIPEAVYAMLACARIGAIHSVVFGGFSPDSIRDRILDSACSAVITADEGVRGGKRIPLKSNVDTALAGCPDVATVVVVKHTAADIDWHEERDIWYQEAVASASTDCPAEPMDSEDPLFILYTSGSTGKPKGVMHTTAGYLLQVAMTHRYVFDYREGEIYWCTADVGWVTGHSYIVYGPLCNGATSLVFEGVPTYPDASRFWQVIDKHRVNIFYTAPTALRALMGQGDEPVKRYQRSSLRVLGSVGEPINPEAWEWYHRVVGDGRCPIVDTWWQTETSGMMITPIAGVTDLKPGSATRPFFGVKPELVDAEGQVVEGAGKGNLVISQSWPGQIRSVYGDHQRCIDTYFSAYPGYYFTGDSAERDADGDYWIIGRVDDVINVSGHRLGTAEIESALVLHPQVAEAAVVGYPHDIKGSAIYAYVTLMAGVEDSDELNAELVRFVASEIGSFAKPEIIQFAPGLPKTRSGKIMRRILRKIAANETEQLGDTTTLADPSVVQALIDNRVNRG</sequence>
<dbReference type="GO" id="GO:0019427">
    <property type="term" value="P:acetyl-CoA biosynthetic process from acetate"/>
    <property type="evidence" value="ECO:0007669"/>
    <property type="project" value="UniProtKB-UniRule"/>
</dbReference>
<feature type="binding site" evidence="6">
    <location>
        <position position="306"/>
    </location>
    <ligand>
        <name>CoA</name>
        <dbReference type="ChEBI" id="CHEBI:57287"/>
    </ligand>
</feature>
<dbReference type="InterPro" id="IPR011904">
    <property type="entry name" value="Ac_CoA_lig"/>
</dbReference>
<dbReference type="HAMAP" id="MF_01123">
    <property type="entry name" value="Ac_CoA_synth"/>
    <property type="match status" value="1"/>
</dbReference>
<evidence type="ECO:0000256" key="3">
    <source>
        <dbReference type="ARBA" id="ARBA00022741"/>
    </source>
</evidence>
<name>A0A916VJV3_9GAMM</name>
<keyword evidence="5 6" id="KW-0007">Acetylation</keyword>
<dbReference type="EMBL" id="BMIY01000009">
    <property type="protein sequence ID" value="GFZ78386.1"/>
    <property type="molecule type" value="Genomic_DNA"/>
</dbReference>
<comment type="caution">
    <text evidence="10">The sequence shown here is derived from an EMBL/GenBank/DDBJ whole genome shotgun (WGS) entry which is preliminary data.</text>
</comment>
<dbReference type="PROSITE" id="PS00455">
    <property type="entry name" value="AMP_BINDING"/>
    <property type="match status" value="1"/>
</dbReference>
<evidence type="ECO:0000259" key="7">
    <source>
        <dbReference type="Pfam" id="PF00501"/>
    </source>
</evidence>
<feature type="binding site" evidence="6">
    <location>
        <position position="510"/>
    </location>
    <ligand>
        <name>ATP</name>
        <dbReference type="ChEBI" id="CHEBI:30616"/>
    </ligand>
</feature>
<comment type="function">
    <text evidence="6">Catalyzes the conversion of acetate into acetyl-CoA (AcCoA), an essential intermediate at the junction of anabolic and catabolic pathways. AcsA undergoes a two-step reaction. In the first half reaction, AcsA combines acetate with ATP to form acetyl-adenylate (AcAMP) intermediate. In the second half reaction, it can then transfer the acetyl group from AcAMP to the sulfhydryl group of CoA, forming the product AcCoA.</text>
</comment>
<proteinExistence type="inferred from homology"/>
<evidence type="ECO:0000256" key="6">
    <source>
        <dbReference type="HAMAP-Rule" id="MF_01123"/>
    </source>
</evidence>
<dbReference type="InterPro" id="IPR000873">
    <property type="entry name" value="AMP-dep_synth/lig_dom"/>
</dbReference>
<dbReference type="Pfam" id="PF00501">
    <property type="entry name" value="AMP-binding"/>
    <property type="match status" value="1"/>
</dbReference>
<dbReference type="PANTHER" id="PTHR24095:SF14">
    <property type="entry name" value="ACETYL-COENZYME A SYNTHETASE 1"/>
    <property type="match status" value="1"/>
</dbReference>
<comment type="caution">
    <text evidence="6">Lacks conserved residue(s) required for the propagation of feature annotation.</text>
</comment>
<feature type="binding site" evidence="6">
    <location>
        <position position="518"/>
    </location>
    <ligand>
        <name>CoA</name>
        <dbReference type="ChEBI" id="CHEBI:57287"/>
    </ligand>
</feature>
<dbReference type="Gene3D" id="3.30.300.30">
    <property type="match status" value="1"/>
</dbReference>
<gene>
    <name evidence="10" type="primary">acsA2</name>
    <name evidence="6" type="synonym">acsA</name>
    <name evidence="10" type="ORF">GCM10011403_21790</name>
</gene>
<dbReference type="FunFam" id="3.30.300.30:FF:000004">
    <property type="entry name" value="Acetyl-coenzyme A synthetase"/>
    <property type="match status" value="1"/>
</dbReference>
<dbReference type="Gene3D" id="3.40.50.12780">
    <property type="entry name" value="N-terminal domain of ligase-like"/>
    <property type="match status" value="1"/>
</dbReference>
<evidence type="ECO:0000313" key="10">
    <source>
        <dbReference type="EMBL" id="GFZ78386.1"/>
    </source>
</evidence>
<dbReference type="Pfam" id="PF16177">
    <property type="entry name" value="ACAS_N"/>
    <property type="match status" value="1"/>
</dbReference>
<comment type="catalytic activity">
    <reaction evidence="6">
        <text>acetate + ATP + CoA = acetyl-CoA + AMP + diphosphate</text>
        <dbReference type="Rhea" id="RHEA:23176"/>
        <dbReference type="ChEBI" id="CHEBI:30089"/>
        <dbReference type="ChEBI" id="CHEBI:30616"/>
        <dbReference type="ChEBI" id="CHEBI:33019"/>
        <dbReference type="ChEBI" id="CHEBI:57287"/>
        <dbReference type="ChEBI" id="CHEBI:57288"/>
        <dbReference type="ChEBI" id="CHEBI:456215"/>
        <dbReference type="EC" id="6.2.1.1"/>
    </reaction>
</comment>
<reference evidence="10" key="1">
    <citation type="journal article" date="2014" name="Int. J. Syst. Evol. Microbiol.">
        <title>Complete genome sequence of Corynebacterium casei LMG S-19264T (=DSM 44701T), isolated from a smear-ripened cheese.</title>
        <authorList>
            <consortium name="US DOE Joint Genome Institute (JGI-PGF)"/>
            <person name="Walter F."/>
            <person name="Albersmeier A."/>
            <person name="Kalinowski J."/>
            <person name="Ruckert C."/>
        </authorList>
    </citation>
    <scope>NUCLEOTIDE SEQUENCE</scope>
    <source>
        <strain evidence="10">CGMCC 1.15425</strain>
    </source>
</reference>
<dbReference type="OrthoDB" id="9803968at2"/>
<dbReference type="InterPro" id="IPR020845">
    <property type="entry name" value="AMP-binding_CS"/>
</dbReference>
<dbReference type="PANTHER" id="PTHR24095">
    <property type="entry name" value="ACETYL-COENZYME A SYNTHETASE"/>
    <property type="match status" value="1"/>
</dbReference>
<dbReference type="GO" id="GO:0046872">
    <property type="term" value="F:metal ion binding"/>
    <property type="evidence" value="ECO:0007669"/>
    <property type="project" value="UniProtKB-KW"/>
</dbReference>
<keyword evidence="2 6" id="KW-0436">Ligase</keyword>
<comment type="similarity">
    <text evidence="1 6">Belongs to the ATP-dependent AMP-binding enzyme family.</text>
</comment>
<feature type="binding site" evidence="6">
    <location>
        <begin position="188"/>
        <end position="191"/>
    </location>
    <ligand>
        <name>CoA</name>
        <dbReference type="ChEBI" id="CHEBI:57287"/>
    </ligand>
</feature>
<dbReference type="RefSeq" id="WP_068810424.1">
    <property type="nucleotide sequence ID" value="NZ_BMIY01000009.1"/>
</dbReference>
<evidence type="ECO:0000256" key="4">
    <source>
        <dbReference type="ARBA" id="ARBA00022840"/>
    </source>
</evidence>
<dbReference type="NCBIfam" id="TIGR02188">
    <property type="entry name" value="Ac_CoA_lig_AcsA"/>
    <property type="match status" value="1"/>
</dbReference>
<feature type="binding site" evidence="6">
    <location>
        <begin position="406"/>
        <end position="411"/>
    </location>
    <ligand>
        <name>ATP</name>
        <dbReference type="ChEBI" id="CHEBI:30616"/>
    </ligand>
</feature>
<protein>
    <recommendedName>
        <fullName evidence="6">Acetyl-coenzyme A synthetase</fullName>
        <shortName evidence="6">AcCoA synthetase</shortName>
        <shortName evidence="6">Acs</shortName>
        <ecNumber evidence="6">6.2.1.1</ecNumber>
    </recommendedName>
    <alternativeName>
        <fullName evidence="6">Acetate--CoA ligase</fullName>
    </alternativeName>
    <alternativeName>
        <fullName evidence="6">Acyl-activating enzyme</fullName>
    </alternativeName>
</protein>
<dbReference type="GO" id="GO:0003987">
    <property type="term" value="F:acetate-CoA ligase activity"/>
    <property type="evidence" value="ECO:0007669"/>
    <property type="project" value="UniProtKB-UniRule"/>
</dbReference>
<dbReference type="SUPFAM" id="SSF56801">
    <property type="entry name" value="Acetyl-CoA synthetase-like"/>
    <property type="match status" value="1"/>
</dbReference>
<dbReference type="Pfam" id="PF13193">
    <property type="entry name" value="AMP-binding_C"/>
    <property type="match status" value="1"/>
</dbReference>
<dbReference type="GO" id="GO:0005829">
    <property type="term" value="C:cytosol"/>
    <property type="evidence" value="ECO:0007669"/>
    <property type="project" value="TreeGrafter"/>
</dbReference>
<evidence type="ECO:0000256" key="5">
    <source>
        <dbReference type="ARBA" id="ARBA00022990"/>
    </source>
</evidence>
<accession>A0A916VJV3</accession>
<feature type="binding site" evidence="6">
    <location>
        <begin position="382"/>
        <end position="384"/>
    </location>
    <ligand>
        <name>ATP</name>
        <dbReference type="ChEBI" id="CHEBI:30616"/>
    </ligand>
</feature>
<evidence type="ECO:0000256" key="2">
    <source>
        <dbReference type="ARBA" id="ARBA00022598"/>
    </source>
</evidence>
<evidence type="ECO:0000313" key="11">
    <source>
        <dbReference type="Proteomes" id="UP000627715"/>
    </source>
</evidence>
<dbReference type="InterPro" id="IPR025110">
    <property type="entry name" value="AMP-bd_C"/>
</dbReference>
<feature type="modified residue" description="N6-acetyllysine" evidence="6">
    <location>
        <position position="604"/>
    </location>
</feature>
<keyword evidence="6" id="KW-0479">Metal-binding</keyword>
<dbReference type="NCBIfam" id="NF001208">
    <property type="entry name" value="PRK00174.1"/>
    <property type="match status" value="1"/>
</dbReference>
<dbReference type="FunFam" id="3.40.50.12780:FF:000001">
    <property type="entry name" value="Acetyl-coenzyme A synthetase"/>
    <property type="match status" value="1"/>
</dbReference>
<comment type="PTM">
    <text evidence="6">Acetylated. Deacetylation by the SIR2-homolog deacetylase activates the enzyme.</text>
</comment>
<feature type="domain" description="AMP-binding enzyme C-terminal" evidence="8">
    <location>
        <begin position="526"/>
        <end position="604"/>
    </location>
</feature>